<dbReference type="NCBIfam" id="TIGR00049">
    <property type="entry name" value="iron-sulfur cluster assembly accessory protein"/>
    <property type="match status" value="1"/>
</dbReference>
<dbReference type="Proteomes" id="UP000627464">
    <property type="component" value="Unassembled WGS sequence"/>
</dbReference>
<sequence>MIHVITRIDTIGLVYDPETIEVGQMQTETVGTFSLDENIWQGVTLTASAAKQVKTLITQDPEVKGLQISVKQSGCAGFGYVLDLTKQPASDDLVFERDGAKLFIPVKAMPFIDGTEVDFVREGLNQIFKFNNPKAQHACGCGESFGI</sequence>
<dbReference type="InterPro" id="IPR016092">
    <property type="entry name" value="ATAP"/>
</dbReference>
<proteinExistence type="inferred from homology"/>
<dbReference type="InterPro" id="IPR017870">
    <property type="entry name" value="FeS_cluster_insertion_CS"/>
</dbReference>
<accession>A0ABQ1GBS0</accession>
<evidence type="ECO:0000313" key="4">
    <source>
        <dbReference type="Proteomes" id="UP000627464"/>
    </source>
</evidence>
<dbReference type="NCBIfam" id="TIGR01997">
    <property type="entry name" value="sufA_proteo"/>
    <property type="match status" value="1"/>
</dbReference>
<protein>
    <submittedName>
        <fullName evidence="3">Fe-S cluster assembly scaffold SufA</fullName>
    </submittedName>
</protein>
<dbReference type="PANTHER" id="PTHR10072">
    <property type="entry name" value="IRON-SULFUR CLUSTER ASSEMBLY PROTEIN"/>
    <property type="match status" value="1"/>
</dbReference>
<dbReference type="PROSITE" id="PS01152">
    <property type="entry name" value="HESB"/>
    <property type="match status" value="1"/>
</dbReference>
<dbReference type="SUPFAM" id="SSF89360">
    <property type="entry name" value="HesB-like domain"/>
    <property type="match status" value="1"/>
</dbReference>
<keyword evidence="4" id="KW-1185">Reference proteome</keyword>
<organism evidence="3 4">
    <name type="scientific">Hafnia psychrotolerans</name>
    <dbReference type="NCBI Taxonomy" id="1477018"/>
    <lineage>
        <taxon>Bacteria</taxon>
        <taxon>Pseudomonadati</taxon>
        <taxon>Pseudomonadota</taxon>
        <taxon>Gammaproteobacteria</taxon>
        <taxon>Enterobacterales</taxon>
        <taxon>Hafniaceae</taxon>
        <taxon>Hafnia</taxon>
    </lineage>
</organism>
<dbReference type="InterPro" id="IPR050322">
    <property type="entry name" value="Fe-S_cluster_asmbl/transfer"/>
</dbReference>
<dbReference type="InterPro" id="IPR000361">
    <property type="entry name" value="ATAP_core_dom"/>
</dbReference>
<dbReference type="NCBIfam" id="NF007050">
    <property type="entry name" value="PRK09504.1"/>
    <property type="match status" value="1"/>
</dbReference>
<dbReference type="EMBL" id="BMFZ01000003">
    <property type="protein sequence ID" value="GGA40460.1"/>
    <property type="molecule type" value="Genomic_DNA"/>
</dbReference>
<dbReference type="Gene3D" id="2.60.300.12">
    <property type="entry name" value="HesB-like domain"/>
    <property type="match status" value="1"/>
</dbReference>
<evidence type="ECO:0000259" key="2">
    <source>
        <dbReference type="Pfam" id="PF01521"/>
    </source>
</evidence>
<gene>
    <name evidence="3" type="primary">sufA</name>
    <name evidence="3" type="ORF">GCM10011328_14210</name>
</gene>
<feature type="domain" description="Core" evidence="2">
    <location>
        <begin position="43"/>
        <end position="143"/>
    </location>
</feature>
<reference evidence="4" key="1">
    <citation type="journal article" date="2019" name="Int. J. Syst. Evol. Microbiol.">
        <title>The Global Catalogue of Microorganisms (GCM) 10K type strain sequencing project: providing services to taxonomists for standard genome sequencing and annotation.</title>
        <authorList>
            <consortium name="The Broad Institute Genomics Platform"/>
            <consortium name="The Broad Institute Genome Sequencing Center for Infectious Disease"/>
            <person name="Wu L."/>
            <person name="Ma J."/>
        </authorList>
    </citation>
    <scope>NUCLEOTIDE SEQUENCE [LARGE SCALE GENOMIC DNA]</scope>
    <source>
        <strain evidence="4">CGMCC 1.12806</strain>
    </source>
</reference>
<dbReference type="PANTHER" id="PTHR10072:SF47">
    <property type="entry name" value="PROTEIN SUFA"/>
    <property type="match status" value="1"/>
</dbReference>
<dbReference type="InterPro" id="IPR011298">
    <property type="entry name" value="SufA_proteobacteria"/>
</dbReference>
<dbReference type="InterPro" id="IPR035903">
    <property type="entry name" value="HesB-like_dom_sf"/>
</dbReference>
<name>A0ABQ1GBS0_9GAMM</name>
<evidence type="ECO:0000256" key="1">
    <source>
        <dbReference type="ARBA" id="ARBA00006718"/>
    </source>
</evidence>
<comment type="similarity">
    <text evidence="1">Belongs to the HesB/IscA family.</text>
</comment>
<dbReference type="Pfam" id="PF01521">
    <property type="entry name" value="Fe-S_biosyn"/>
    <property type="match status" value="1"/>
</dbReference>
<comment type="caution">
    <text evidence="3">The sequence shown here is derived from an EMBL/GenBank/DDBJ whole genome shotgun (WGS) entry which is preliminary data.</text>
</comment>
<evidence type="ECO:0000313" key="3">
    <source>
        <dbReference type="EMBL" id="GGA40460.1"/>
    </source>
</evidence>